<gene>
    <name evidence="1" type="ORF">GCM10011518_10600</name>
</gene>
<keyword evidence="2" id="KW-1185">Reference proteome</keyword>
<evidence type="ECO:0000313" key="2">
    <source>
        <dbReference type="Proteomes" id="UP000655016"/>
    </source>
</evidence>
<organism evidence="1 2">
    <name type="scientific">Flavobacterium limi</name>
    <dbReference type="NCBI Taxonomy" id="2045105"/>
    <lineage>
        <taxon>Bacteria</taxon>
        <taxon>Pseudomonadati</taxon>
        <taxon>Bacteroidota</taxon>
        <taxon>Flavobacteriia</taxon>
        <taxon>Flavobacteriales</taxon>
        <taxon>Flavobacteriaceae</taxon>
        <taxon>Flavobacterium</taxon>
    </lineage>
</organism>
<name>A0ABQ1TTT3_9FLAO</name>
<accession>A0ABQ1TTT3</accession>
<comment type="caution">
    <text evidence="1">The sequence shown here is derived from an EMBL/GenBank/DDBJ whole genome shotgun (WGS) entry which is preliminary data.</text>
</comment>
<reference evidence="2" key="1">
    <citation type="journal article" date="2019" name="Int. J. Syst. Evol. Microbiol.">
        <title>The Global Catalogue of Microorganisms (GCM) 10K type strain sequencing project: providing services to taxonomists for standard genome sequencing and annotation.</title>
        <authorList>
            <consortium name="The Broad Institute Genomics Platform"/>
            <consortium name="The Broad Institute Genome Sequencing Center for Infectious Disease"/>
            <person name="Wu L."/>
            <person name="Ma J."/>
        </authorList>
    </citation>
    <scope>NUCLEOTIDE SEQUENCE [LARGE SCALE GENOMIC DNA]</scope>
    <source>
        <strain evidence="2">CGMCC 1.16060</strain>
    </source>
</reference>
<dbReference type="EMBL" id="BMKP01000002">
    <property type="protein sequence ID" value="GGF03356.1"/>
    <property type="molecule type" value="Genomic_DNA"/>
</dbReference>
<dbReference type="Proteomes" id="UP000655016">
    <property type="component" value="Unassembled WGS sequence"/>
</dbReference>
<sequence>MKRSDILLKKLNEFGITSFDKKWPDYIKELDLKKTDTKILTNNITSSNLSHITTGASVEQFGAMHAWRALGQLQAKESVKVLLNSLSNEKNQEAFWYRIELPLVIKLIGAEIIKPLTAFIKKKEYQWGDKVIIINGLVQIALNEPKFKDQIEEIINSVLKNYKKNDPAFNASILNALFKIKPYNNKLVREIINNDLFDYDFIDRPELDKFIKNAKMYQ</sequence>
<dbReference type="RefSeq" id="WP_163393641.1">
    <property type="nucleotide sequence ID" value="NZ_BMKP01000002.1"/>
</dbReference>
<proteinExistence type="predicted"/>
<protein>
    <submittedName>
        <fullName evidence="1">Uncharacterized protein</fullName>
    </submittedName>
</protein>
<evidence type="ECO:0000313" key="1">
    <source>
        <dbReference type="EMBL" id="GGF03356.1"/>
    </source>
</evidence>